<organism evidence="3 4">
    <name type="scientific">Nematostella vectensis</name>
    <name type="common">Starlet sea anemone</name>
    <dbReference type="NCBI Taxonomy" id="45351"/>
    <lineage>
        <taxon>Eukaryota</taxon>
        <taxon>Metazoa</taxon>
        <taxon>Cnidaria</taxon>
        <taxon>Anthozoa</taxon>
        <taxon>Hexacorallia</taxon>
        <taxon>Actiniaria</taxon>
        <taxon>Edwardsiidae</taxon>
        <taxon>Nematostella</taxon>
    </lineage>
</organism>
<dbReference type="STRING" id="45351.A7ST29"/>
<accession>A7ST29</accession>
<sequence>ADFAAVVFHNVSDCYMPGNDIECCYTIKSSVKPTKKDWVGLFKVGWQSSKEHFTYEWSPFIEQQDVEEGKAIANRVLFKAHFLPKADDEFYQFCYVSSSGDVRGASVPFQIKTKSDDYGFECLEMDDEEGMLLVKNRTAILE</sequence>
<dbReference type="PANTHER" id="PTHR31915">
    <property type="entry name" value="SKICH DOMAIN-CONTAINING PROTEIN"/>
    <property type="match status" value="1"/>
</dbReference>
<gene>
    <name evidence="3" type="ORF">NEMVEDRAFT_v1g130653</name>
</gene>
<dbReference type="InterPro" id="IPR051002">
    <property type="entry name" value="UBA_autophagy_assoc_protein"/>
</dbReference>
<evidence type="ECO:0000259" key="2">
    <source>
        <dbReference type="Pfam" id="PF17751"/>
    </source>
</evidence>
<dbReference type="Proteomes" id="UP000001593">
    <property type="component" value="Unassembled WGS sequence"/>
</dbReference>
<evidence type="ECO:0000256" key="1">
    <source>
        <dbReference type="ARBA" id="ARBA00023054"/>
    </source>
</evidence>
<feature type="domain" description="SKICH" evidence="2">
    <location>
        <begin position="6"/>
        <end position="111"/>
    </location>
</feature>
<dbReference type="AlphaFoldDB" id="A7ST29"/>
<dbReference type="EMBL" id="DS469788">
    <property type="protein sequence ID" value="EDO33142.1"/>
    <property type="molecule type" value="Genomic_DNA"/>
</dbReference>
<keyword evidence="4" id="KW-1185">Reference proteome</keyword>
<dbReference type="PhylomeDB" id="A7ST29"/>
<dbReference type="Pfam" id="PF17751">
    <property type="entry name" value="SKICH"/>
    <property type="match status" value="1"/>
</dbReference>
<feature type="non-terminal residue" evidence="3">
    <location>
        <position position="142"/>
    </location>
</feature>
<keyword evidence="1" id="KW-0175">Coiled coil</keyword>
<name>A7ST29_NEMVE</name>
<evidence type="ECO:0000313" key="3">
    <source>
        <dbReference type="EMBL" id="EDO33142.1"/>
    </source>
</evidence>
<dbReference type="PANTHER" id="PTHR31915:SF6">
    <property type="entry name" value="SKICH DOMAIN-CONTAINING PROTEIN"/>
    <property type="match status" value="1"/>
</dbReference>
<dbReference type="Gene3D" id="2.60.40.2840">
    <property type="match status" value="1"/>
</dbReference>
<dbReference type="eggNOG" id="ENOG502QQ1D">
    <property type="taxonomic scope" value="Eukaryota"/>
</dbReference>
<dbReference type="HOGENOM" id="CLU_077977_2_0_1"/>
<protein>
    <recommendedName>
        <fullName evidence="2">SKICH domain-containing protein</fullName>
    </recommendedName>
</protein>
<dbReference type="InParanoid" id="A7ST29"/>
<proteinExistence type="predicted"/>
<reference evidence="3 4" key="1">
    <citation type="journal article" date="2007" name="Science">
        <title>Sea anemone genome reveals ancestral eumetazoan gene repertoire and genomic organization.</title>
        <authorList>
            <person name="Putnam N.H."/>
            <person name="Srivastava M."/>
            <person name="Hellsten U."/>
            <person name="Dirks B."/>
            <person name="Chapman J."/>
            <person name="Salamov A."/>
            <person name="Terry A."/>
            <person name="Shapiro H."/>
            <person name="Lindquist E."/>
            <person name="Kapitonov V.V."/>
            <person name="Jurka J."/>
            <person name="Genikhovich G."/>
            <person name="Grigoriev I.V."/>
            <person name="Lucas S.M."/>
            <person name="Steele R.E."/>
            <person name="Finnerty J.R."/>
            <person name="Technau U."/>
            <person name="Martindale M.Q."/>
            <person name="Rokhsar D.S."/>
        </authorList>
    </citation>
    <scope>NUCLEOTIDE SEQUENCE [LARGE SCALE GENOMIC DNA]</scope>
    <source>
        <strain evidence="4">CH2 X CH6</strain>
    </source>
</reference>
<evidence type="ECO:0000313" key="4">
    <source>
        <dbReference type="Proteomes" id="UP000001593"/>
    </source>
</evidence>
<dbReference type="InterPro" id="IPR041611">
    <property type="entry name" value="SKICH"/>
</dbReference>
<feature type="non-terminal residue" evidence="3">
    <location>
        <position position="1"/>
    </location>
</feature>
<dbReference type="OMA" id="NDIECCY"/>